<protein>
    <submittedName>
        <fullName evidence="7">Molecular chaperone Hsp33</fullName>
    </submittedName>
</protein>
<dbReference type="Gene3D" id="1.10.287.480">
    <property type="entry name" value="helix hairpin bin"/>
    <property type="match status" value="1"/>
</dbReference>
<keyword evidence="2" id="KW-0862">Zinc</keyword>
<dbReference type="Gene3D" id="3.55.30.10">
    <property type="entry name" value="Hsp33 domain"/>
    <property type="match status" value="1"/>
</dbReference>
<evidence type="ECO:0000313" key="8">
    <source>
        <dbReference type="Proteomes" id="UP001224845"/>
    </source>
</evidence>
<dbReference type="PANTHER" id="PTHR30111:SF1">
    <property type="entry name" value="33 KDA CHAPERONIN"/>
    <property type="match status" value="1"/>
</dbReference>
<dbReference type="SUPFAM" id="SSF118352">
    <property type="entry name" value="HSP33 redox switch-like"/>
    <property type="match status" value="1"/>
</dbReference>
<accession>A0AAW8EP02</accession>
<dbReference type="InterPro" id="IPR016154">
    <property type="entry name" value="Heat_shock_Hsp33_C"/>
</dbReference>
<dbReference type="EMBL" id="JAUSRV010000018">
    <property type="protein sequence ID" value="MDP9974548.1"/>
    <property type="molecule type" value="Genomic_DNA"/>
</dbReference>
<comment type="caution">
    <text evidence="7">The sequence shown here is derived from an EMBL/GenBank/DDBJ whole genome shotgun (WGS) entry which is preliminary data.</text>
</comment>
<dbReference type="InterPro" id="IPR000397">
    <property type="entry name" value="Heat_shock_Hsp33"/>
</dbReference>
<dbReference type="CDD" id="cd00498">
    <property type="entry name" value="Hsp33"/>
    <property type="match status" value="1"/>
</dbReference>
<evidence type="ECO:0000256" key="6">
    <source>
        <dbReference type="SAM" id="MobiDB-lite"/>
    </source>
</evidence>
<evidence type="ECO:0000256" key="5">
    <source>
        <dbReference type="ARBA" id="ARBA00023284"/>
    </source>
</evidence>
<gene>
    <name evidence="7" type="ORF">J2W39_005817</name>
</gene>
<keyword evidence="5" id="KW-0676">Redox-active center</keyword>
<keyword evidence="1" id="KW-0963">Cytoplasm</keyword>
<dbReference type="RefSeq" id="WP_012748548.1">
    <property type="nucleotide sequence ID" value="NZ_CAIGKF010000021.1"/>
</dbReference>
<dbReference type="AlphaFoldDB" id="A0AAW8EP02"/>
<reference evidence="7" key="1">
    <citation type="submission" date="2023-07" db="EMBL/GenBank/DDBJ databases">
        <title>Sorghum-associated microbial communities from plants grown in Nebraska, USA.</title>
        <authorList>
            <person name="Schachtman D."/>
        </authorList>
    </citation>
    <scope>NUCLEOTIDE SEQUENCE</scope>
    <source>
        <strain evidence="7">DS3315</strain>
    </source>
</reference>
<dbReference type="InterPro" id="IPR016153">
    <property type="entry name" value="Heat_shock_Hsp33_N"/>
</dbReference>
<sequence>MSELHKFLFDGLPVRGMIVRLTDAWQEILARRASNTATGAYPPPVAELLGEMTAAATLMQANIKFNGALILQIFGDGPVKVAVAEAKPDLSLRATAKVIGDLPADARLPEMVNVNNKGRCAITLDPKDKLPGTTPYQGVVPLFDEEGEKLGRLSDVLQHYMLQSEQLDTTLVLAADDQVAAGLLIQRLPVKGEGNLEGTSGTSGKDHDQANEDQIGRNEDYNRISILASSLTRDELLTLDIETILRRLFWEEKLLRFEPQAGLLGPHFACTCGRDRVAQMIRGLGVEEAEEILAERGDIEVGCDFCGKQYRFDAVDAAQIFRPPTDQIPGSPIVQ</sequence>
<feature type="region of interest" description="Disordered" evidence="6">
    <location>
        <begin position="194"/>
        <end position="215"/>
    </location>
</feature>
<dbReference type="GO" id="GO:0044183">
    <property type="term" value="F:protein folding chaperone"/>
    <property type="evidence" value="ECO:0007669"/>
    <property type="project" value="TreeGrafter"/>
</dbReference>
<dbReference type="GO" id="GO:0005737">
    <property type="term" value="C:cytoplasm"/>
    <property type="evidence" value="ECO:0007669"/>
    <property type="project" value="InterPro"/>
</dbReference>
<proteinExistence type="predicted"/>
<dbReference type="PIRSF" id="PIRSF005261">
    <property type="entry name" value="Heat_shock_Hsp33"/>
    <property type="match status" value="1"/>
</dbReference>
<organism evidence="7 8">
    <name type="scientific">Variovorax paradoxus</name>
    <dbReference type="NCBI Taxonomy" id="34073"/>
    <lineage>
        <taxon>Bacteria</taxon>
        <taxon>Pseudomonadati</taxon>
        <taxon>Pseudomonadota</taxon>
        <taxon>Betaproteobacteria</taxon>
        <taxon>Burkholderiales</taxon>
        <taxon>Comamonadaceae</taxon>
        <taxon>Variovorax</taxon>
    </lineage>
</organism>
<keyword evidence="3" id="KW-1015">Disulfide bond</keyword>
<evidence type="ECO:0000256" key="3">
    <source>
        <dbReference type="ARBA" id="ARBA00023157"/>
    </source>
</evidence>
<dbReference type="GeneID" id="99715063"/>
<feature type="compositionally biased region" description="Basic and acidic residues" evidence="6">
    <location>
        <begin position="204"/>
        <end position="215"/>
    </location>
</feature>
<dbReference type="Gene3D" id="3.90.1280.10">
    <property type="entry name" value="HSP33 redox switch-like"/>
    <property type="match status" value="1"/>
</dbReference>
<dbReference type="Proteomes" id="UP001224845">
    <property type="component" value="Unassembled WGS sequence"/>
</dbReference>
<evidence type="ECO:0000256" key="4">
    <source>
        <dbReference type="ARBA" id="ARBA00023186"/>
    </source>
</evidence>
<dbReference type="SUPFAM" id="SSF64397">
    <property type="entry name" value="Hsp33 domain"/>
    <property type="match status" value="1"/>
</dbReference>
<keyword evidence="4" id="KW-0143">Chaperone</keyword>
<dbReference type="GO" id="GO:0051082">
    <property type="term" value="F:unfolded protein binding"/>
    <property type="evidence" value="ECO:0007669"/>
    <property type="project" value="InterPro"/>
</dbReference>
<dbReference type="PANTHER" id="PTHR30111">
    <property type="entry name" value="33 KDA CHAPERONIN"/>
    <property type="match status" value="1"/>
</dbReference>
<dbReference type="Pfam" id="PF01430">
    <property type="entry name" value="HSP33"/>
    <property type="match status" value="1"/>
</dbReference>
<evidence type="ECO:0000313" key="7">
    <source>
        <dbReference type="EMBL" id="MDP9974548.1"/>
    </source>
</evidence>
<dbReference type="InterPro" id="IPR023212">
    <property type="entry name" value="Hsp33_helix_hairpin_bin_dom_sf"/>
</dbReference>
<dbReference type="GO" id="GO:0042026">
    <property type="term" value="P:protein refolding"/>
    <property type="evidence" value="ECO:0007669"/>
    <property type="project" value="TreeGrafter"/>
</dbReference>
<name>A0AAW8EP02_VARPD</name>
<evidence type="ECO:0000256" key="1">
    <source>
        <dbReference type="ARBA" id="ARBA00022490"/>
    </source>
</evidence>
<evidence type="ECO:0000256" key="2">
    <source>
        <dbReference type="ARBA" id="ARBA00022833"/>
    </source>
</evidence>